<dbReference type="PROSITE" id="PS50928">
    <property type="entry name" value="ABC_TM1"/>
    <property type="match status" value="1"/>
</dbReference>
<evidence type="ECO:0000256" key="7">
    <source>
        <dbReference type="RuleBase" id="RU363032"/>
    </source>
</evidence>
<feature type="transmembrane region" description="Helical" evidence="7">
    <location>
        <begin position="234"/>
        <end position="261"/>
    </location>
</feature>
<accession>A0A1H3AIH7</accession>
<comment type="similarity">
    <text evidence="7">Belongs to the binding-protein-dependent transport system permease family.</text>
</comment>
<feature type="transmembrane region" description="Helical" evidence="7">
    <location>
        <begin position="134"/>
        <end position="157"/>
    </location>
</feature>
<proteinExistence type="inferred from homology"/>
<feature type="transmembrane region" description="Helical" evidence="7">
    <location>
        <begin position="281"/>
        <end position="306"/>
    </location>
</feature>
<dbReference type="SUPFAM" id="SSF161098">
    <property type="entry name" value="MetI-like"/>
    <property type="match status" value="1"/>
</dbReference>
<dbReference type="STRING" id="356660.SAMN05444336_104187"/>
<keyword evidence="3" id="KW-1003">Cell membrane</keyword>
<dbReference type="EMBL" id="FNMZ01000004">
    <property type="protein sequence ID" value="SDX28974.1"/>
    <property type="molecule type" value="Genomic_DNA"/>
</dbReference>
<keyword evidence="10" id="KW-1185">Reference proteome</keyword>
<feature type="transmembrane region" description="Helical" evidence="7">
    <location>
        <begin position="12"/>
        <end position="30"/>
    </location>
</feature>
<dbReference type="Pfam" id="PF00528">
    <property type="entry name" value="BPD_transp_1"/>
    <property type="match status" value="1"/>
</dbReference>
<gene>
    <name evidence="9" type="ORF">SAMN05444336_104187</name>
</gene>
<feature type="domain" description="ABC transmembrane type-1" evidence="8">
    <location>
        <begin position="95"/>
        <end position="299"/>
    </location>
</feature>
<evidence type="ECO:0000259" key="8">
    <source>
        <dbReference type="PROSITE" id="PS50928"/>
    </source>
</evidence>
<dbReference type="AlphaFoldDB" id="A0A1H3AIH7"/>
<reference evidence="9 10" key="1">
    <citation type="submission" date="2016-10" db="EMBL/GenBank/DDBJ databases">
        <authorList>
            <person name="de Groot N.N."/>
        </authorList>
    </citation>
    <scope>NUCLEOTIDE SEQUENCE [LARGE SCALE GENOMIC DNA]</scope>
    <source>
        <strain evidence="9 10">DSM 17890</strain>
    </source>
</reference>
<dbReference type="OrthoDB" id="9807402at2"/>
<keyword evidence="4 7" id="KW-0812">Transmembrane</keyword>
<evidence type="ECO:0000313" key="9">
    <source>
        <dbReference type="EMBL" id="SDX28974.1"/>
    </source>
</evidence>
<dbReference type="CDD" id="cd06261">
    <property type="entry name" value="TM_PBP2"/>
    <property type="match status" value="1"/>
</dbReference>
<dbReference type="PANTHER" id="PTHR43163:SF6">
    <property type="entry name" value="DIPEPTIDE TRANSPORT SYSTEM PERMEASE PROTEIN DPPB-RELATED"/>
    <property type="match status" value="1"/>
</dbReference>
<dbReference type="InterPro" id="IPR045621">
    <property type="entry name" value="BPD_transp_1_N"/>
</dbReference>
<dbReference type="PANTHER" id="PTHR43163">
    <property type="entry name" value="DIPEPTIDE TRANSPORT SYSTEM PERMEASE PROTEIN DPPB-RELATED"/>
    <property type="match status" value="1"/>
</dbReference>
<keyword evidence="5 7" id="KW-1133">Transmembrane helix</keyword>
<keyword evidence="6 7" id="KW-0472">Membrane</keyword>
<evidence type="ECO:0000256" key="4">
    <source>
        <dbReference type="ARBA" id="ARBA00022692"/>
    </source>
</evidence>
<feature type="transmembrane region" description="Helical" evidence="7">
    <location>
        <begin position="101"/>
        <end position="122"/>
    </location>
</feature>
<dbReference type="RefSeq" id="WP_092682448.1">
    <property type="nucleotide sequence ID" value="NZ_FNMZ01000004.1"/>
</dbReference>
<evidence type="ECO:0000256" key="5">
    <source>
        <dbReference type="ARBA" id="ARBA00022989"/>
    </source>
</evidence>
<dbReference type="GO" id="GO:0005886">
    <property type="term" value="C:plasma membrane"/>
    <property type="evidence" value="ECO:0007669"/>
    <property type="project" value="UniProtKB-SubCell"/>
</dbReference>
<dbReference type="Proteomes" id="UP000199118">
    <property type="component" value="Unassembled WGS sequence"/>
</dbReference>
<dbReference type="GO" id="GO:0071916">
    <property type="term" value="F:dipeptide transmembrane transporter activity"/>
    <property type="evidence" value="ECO:0007669"/>
    <property type="project" value="TreeGrafter"/>
</dbReference>
<keyword evidence="2 7" id="KW-0813">Transport</keyword>
<name>A0A1H3AIH7_9RHOB</name>
<sequence length="316" mass="33770">MIRLLATRISTLIATLAVVSALVFGVMNALPGDPTLVILGIDSTPDAQAALRARFGLDAPLGERYLAWIGGALTGDFGESYSFSVPVSELIAERLPVTLPLALLAMVLTGIAALALGVGAALHHGRPGDWAAMTLSQFGIAVPAFWLAILLVLLFAVHLRWLPPGGFPGWDDPLAALRALILPATALALVQSAILARVTRSSILEVMRLDFARTARAKGLSRGQTMRRHVLPNALIPIVTIVGLQFANLVTGTIVIENVFYLPGLGRLILQSITNRDLFTVQALVLFFATVVVLANFLVDLAYILVDPRLRRPAAR</sequence>
<feature type="transmembrane region" description="Helical" evidence="7">
    <location>
        <begin position="177"/>
        <end position="198"/>
    </location>
</feature>
<dbReference type="InterPro" id="IPR035906">
    <property type="entry name" value="MetI-like_sf"/>
</dbReference>
<evidence type="ECO:0000256" key="3">
    <source>
        <dbReference type="ARBA" id="ARBA00022475"/>
    </source>
</evidence>
<evidence type="ECO:0000256" key="6">
    <source>
        <dbReference type="ARBA" id="ARBA00023136"/>
    </source>
</evidence>
<organism evidence="9 10">
    <name type="scientific">Albimonas donghaensis</name>
    <dbReference type="NCBI Taxonomy" id="356660"/>
    <lineage>
        <taxon>Bacteria</taxon>
        <taxon>Pseudomonadati</taxon>
        <taxon>Pseudomonadota</taxon>
        <taxon>Alphaproteobacteria</taxon>
        <taxon>Rhodobacterales</taxon>
        <taxon>Paracoccaceae</taxon>
        <taxon>Albimonas</taxon>
    </lineage>
</organism>
<evidence type="ECO:0000256" key="1">
    <source>
        <dbReference type="ARBA" id="ARBA00004651"/>
    </source>
</evidence>
<comment type="subcellular location">
    <subcellularLocation>
        <location evidence="1 7">Cell membrane</location>
        <topology evidence="1 7">Multi-pass membrane protein</topology>
    </subcellularLocation>
</comment>
<dbReference type="Gene3D" id="1.10.3720.10">
    <property type="entry name" value="MetI-like"/>
    <property type="match status" value="1"/>
</dbReference>
<evidence type="ECO:0000313" key="10">
    <source>
        <dbReference type="Proteomes" id="UP000199118"/>
    </source>
</evidence>
<evidence type="ECO:0000256" key="2">
    <source>
        <dbReference type="ARBA" id="ARBA00022448"/>
    </source>
</evidence>
<dbReference type="Pfam" id="PF19300">
    <property type="entry name" value="BPD_transp_1_N"/>
    <property type="match status" value="1"/>
</dbReference>
<dbReference type="InterPro" id="IPR000515">
    <property type="entry name" value="MetI-like"/>
</dbReference>
<protein>
    <submittedName>
        <fullName evidence="9">Peptide/nickel transport system permease protein</fullName>
    </submittedName>
</protein>